<protein>
    <submittedName>
        <fullName evidence="1">Uncharacterized protein</fullName>
    </submittedName>
</protein>
<accession>A0ABR4QH50</accession>
<keyword evidence="2" id="KW-1185">Reference proteome</keyword>
<organism evidence="1 2">
    <name type="scientific">Taenia crassiceps</name>
    <dbReference type="NCBI Taxonomy" id="6207"/>
    <lineage>
        <taxon>Eukaryota</taxon>
        <taxon>Metazoa</taxon>
        <taxon>Spiralia</taxon>
        <taxon>Lophotrochozoa</taxon>
        <taxon>Platyhelminthes</taxon>
        <taxon>Cestoda</taxon>
        <taxon>Eucestoda</taxon>
        <taxon>Cyclophyllidea</taxon>
        <taxon>Taeniidae</taxon>
        <taxon>Taenia</taxon>
    </lineage>
</organism>
<reference evidence="1 2" key="1">
    <citation type="journal article" date="2022" name="Front. Cell. Infect. Microbiol.">
        <title>The Genomes of Two Strains of Taenia crassiceps the Animal Model for the Study of Human Cysticercosis.</title>
        <authorList>
            <person name="Bobes R.J."/>
            <person name="Estrada K."/>
            <person name="Rios-Valencia D.G."/>
            <person name="Calderon-Gallegos A."/>
            <person name="de la Torre P."/>
            <person name="Carrero J.C."/>
            <person name="Sanchez-Flores A."/>
            <person name="Laclette J.P."/>
        </authorList>
    </citation>
    <scope>NUCLEOTIDE SEQUENCE [LARGE SCALE GENOMIC DNA]</scope>
    <source>
        <strain evidence="1">WFUcys</strain>
    </source>
</reference>
<gene>
    <name evidence="1" type="ORF">TcWFU_003903</name>
</gene>
<evidence type="ECO:0000313" key="2">
    <source>
        <dbReference type="Proteomes" id="UP001651158"/>
    </source>
</evidence>
<dbReference type="EMBL" id="JAKROA010000003">
    <property type="protein sequence ID" value="KAL5108789.1"/>
    <property type="molecule type" value="Genomic_DNA"/>
</dbReference>
<proteinExistence type="predicted"/>
<comment type="caution">
    <text evidence="1">The sequence shown here is derived from an EMBL/GenBank/DDBJ whole genome shotgun (WGS) entry which is preliminary data.</text>
</comment>
<name>A0ABR4QH50_9CEST</name>
<dbReference type="Proteomes" id="UP001651158">
    <property type="component" value="Unassembled WGS sequence"/>
</dbReference>
<sequence>MRQSRCTGYRRCKSGRVQSGGGIVRGVEGVEMRLLSGAGIAQEGVGVGVGVDVDCINQLVGCPTSLSKGRNTTELITLPIPTEAVVHTEIWTNDPKSSEAYVTLKPYCQLDGCLQNVHFVDPSVTSATTTTEVLSKTPKLEASPPNCLLLHHHHHHHHRHSSERLTDAYALVRGESMNPPPSISILDPITGNRIFVPPFTANAGLLLSPPLTTAANVNAEANTFQF</sequence>
<evidence type="ECO:0000313" key="1">
    <source>
        <dbReference type="EMBL" id="KAL5108789.1"/>
    </source>
</evidence>